<proteinExistence type="predicted"/>
<gene>
    <name evidence="1" type="ORF">B0I35DRAFT_60642</name>
</gene>
<keyword evidence="2" id="KW-1185">Reference proteome</keyword>
<evidence type="ECO:0000313" key="1">
    <source>
        <dbReference type="EMBL" id="KAH7312700.1"/>
    </source>
</evidence>
<evidence type="ECO:0000313" key="2">
    <source>
        <dbReference type="Proteomes" id="UP000813444"/>
    </source>
</evidence>
<organism evidence="1 2">
    <name type="scientific">Stachybotrys elegans</name>
    <dbReference type="NCBI Taxonomy" id="80388"/>
    <lineage>
        <taxon>Eukaryota</taxon>
        <taxon>Fungi</taxon>
        <taxon>Dikarya</taxon>
        <taxon>Ascomycota</taxon>
        <taxon>Pezizomycotina</taxon>
        <taxon>Sordariomycetes</taxon>
        <taxon>Hypocreomycetidae</taxon>
        <taxon>Hypocreales</taxon>
        <taxon>Stachybotryaceae</taxon>
        <taxon>Stachybotrys</taxon>
    </lineage>
</organism>
<comment type="caution">
    <text evidence="1">The sequence shown here is derived from an EMBL/GenBank/DDBJ whole genome shotgun (WGS) entry which is preliminary data.</text>
</comment>
<protein>
    <submittedName>
        <fullName evidence="1">Uncharacterized protein</fullName>
    </submittedName>
</protein>
<name>A0A8K0SRC4_9HYPO</name>
<dbReference type="Proteomes" id="UP000813444">
    <property type="component" value="Unassembled WGS sequence"/>
</dbReference>
<sequence>MILQEVAASSGDPVITCGHQITPFQALKALWILMKSKIDREPWLRWKHNELDNMFELRCRARDQETEGRDSAGVARDLLYFLEETNAFNCTEPHDHIYAILGFLGEKGLPPELTRNYNLPFHRVYHEYTRFIIQGTQSLNILHSSGTGFLEDHPPSWNLDFRNTSISMSTHHDTNQSALDYKDITFSADRYHLNLNGLILGSIEEVSLPSNPRYAQISQVVPEIEKFGLAAQTLQNFHGAIIQSFDHA</sequence>
<dbReference type="PANTHER" id="PTHR24148">
    <property type="entry name" value="ANKYRIN REPEAT DOMAIN-CONTAINING PROTEIN 39 HOMOLOG-RELATED"/>
    <property type="match status" value="1"/>
</dbReference>
<dbReference type="EMBL" id="JAGPNK010000010">
    <property type="protein sequence ID" value="KAH7312700.1"/>
    <property type="molecule type" value="Genomic_DNA"/>
</dbReference>
<dbReference type="OrthoDB" id="2157530at2759"/>
<dbReference type="InterPro" id="IPR052895">
    <property type="entry name" value="HetReg/Transcr_Mod"/>
</dbReference>
<dbReference type="AlphaFoldDB" id="A0A8K0SRC4"/>
<dbReference type="PANTHER" id="PTHR24148:SF64">
    <property type="entry name" value="HETEROKARYON INCOMPATIBILITY DOMAIN-CONTAINING PROTEIN"/>
    <property type="match status" value="1"/>
</dbReference>
<accession>A0A8K0SRC4</accession>
<reference evidence="1" key="1">
    <citation type="journal article" date="2021" name="Nat. Commun.">
        <title>Genetic determinants of endophytism in the Arabidopsis root mycobiome.</title>
        <authorList>
            <person name="Mesny F."/>
            <person name="Miyauchi S."/>
            <person name="Thiergart T."/>
            <person name="Pickel B."/>
            <person name="Atanasova L."/>
            <person name="Karlsson M."/>
            <person name="Huettel B."/>
            <person name="Barry K.W."/>
            <person name="Haridas S."/>
            <person name="Chen C."/>
            <person name="Bauer D."/>
            <person name="Andreopoulos W."/>
            <person name="Pangilinan J."/>
            <person name="LaButti K."/>
            <person name="Riley R."/>
            <person name="Lipzen A."/>
            <person name="Clum A."/>
            <person name="Drula E."/>
            <person name="Henrissat B."/>
            <person name="Kohler A."/>
            <person name="Grigoriev I.V."/>
            <person name="Martin F.M."/>
            <person name="Hacquard S."/>
        </authorList>
    </citation>
    <scope>NUCLEOTIDE SEQUENCE</scope>
    <source>
        <strain evidence="1">MPI-CAGE-CH-0235</strain>
    </source>
</reference>